<reference evidence="1 2" key="1">
    <citation type="journal article" date="2021" name="Sci. Rep.">
        <title>The distribution of antibiotic resistance genes in chicken gut microbiota commensals.</title>
        <authorList>
            <person name="Juricova H."/>
            <person name="Matiasovicova J."/>
            <person name="Kubasova T."/>
            <person name="Cejkova D."/>
            <person name="Rychlik I."/>
        </authorList>
    </citation>
    <scope>NUCLEOTIDE SEQUENCE [LARGE SCALE GENOMIC DNA]</scope>
    <source>
        <strain evidence="1 2">An770</strain>
    </source>
</reference>
<evidence type="ECO:0008006" key="3">
    <source>
        <dbReference type="Google" id="ProtNLM"/>
    </source>
</evidence>
<accession>A0ABS2EHA9</accession>
<protein>
    <recommendedName>
        <fullName evidence="3">Glycosyltransferase</fullName>
    </recommendedName>
</protein>
<keyword evidence="2" id="KW-1185">Reference proteome</keyword>
<proteinExistence type="predicted"/>
<sequence>MKIPMKKIDLKNDKYVLSISFANYLKGISGMAKVLMEHQIMYNEQNISYVNLFIVKKYLFKERITAFCYYGLVIDGNYQGIYTIEQIINLLYKFNNDNKILLDIHFHHFLYIKIKHLYKLLEHVSYAPVKVFLHDYYTICWNYTLLDSNKEYCGPSGISESKCSDCAFYKRSRNRTQEIRNFLFSYINRITVIAPSEIVRQIWLITYPQFKSRTIVILHQKEIGKYTGNLSQIPPNQNIKIGFLGMPAEHKGWDVWKDIVRKYKDTDQYEFIVFNSSDDMYENMEKVKIKYSSSNLNVMTEALRNTGIHLVLLWAKWPETYSYTLYESLSANAFILTNRISGNITDQIEKRLSGIVFNNEKELMDLLRYPDCVRKMINNFRKSQNYGPMYLEKNNDIVHISRLEGHRKSYVKNIINIKLYNYPLLYVLRILYKYNKIPG</sequence>
<dbReference type="EMBL" id="JACJKH010000013">
    <property type="protein sequence ID" value="MBM6744344.1"/>
    <property type="molecule type" value="Genomic_DNA"/>
</dbReference>
<gene>
    <name evidence="1" type="ORF">H6A32_08490</name>
</gene>
<comment type="caution">
    <text evidence="1">The sequence shown here is derived from an EMBL/GenBank/DDBJ whole genome shotgun (WGS) entry which is preliminary data.</text>
</comment>
<organism evidence="1 2">
    <name type="scientific">Drancourtella massiliensis</name>
    <dbReference type="NCBI Taxonomy" id="1632013"/>
    <lineage>
        <taxon>Bacteria</taxon>
        <taxon>Bacillati</taxon>
        <taxon>Bacillota</taxon>
        <taxon>Clostridia</taxon>
        <taxon>Eubacteriales</taxon>
        <taxon>Oscillospiraceae</taxon>
        <taxon>Drancourtella</taxon>
    </lineage>
</organism>
<evidence type="ECO:0000313" key="2">
    <source>
        <dbReference type="Proteomes" id="UP000775686"/>
    </source>
</evidence>
<dbReference type="Proteomes" id="UP000775686">
    <property type="component" value="Unassembled WGS sequence"/>
</dbReference>
<name>A0ABS2EHA9_9FIRM</name>
<evidence type="ECO:0000313" key="1">
    <source>
        <dbReference type="EMBL" id="MBM6744344.1"/>
    </source>
</evidence>
<dbReference type="Gene3D" id="3.40.50.2000">
    <property type="entry name" value="Glycogen Phosphorylase B"/>
    <property type="match status" value="1"/>
</dbReference>
<dbReference type="SUPFAM" id="SSF53756">
    <property type="entry name" value="UDP-Glycosyltransferase/glycogen phosphorylase"/>
    <property type="match status" value="1"/>
</dbReference>